<name>K6YNG9_9ALTE</name>
<keyword evidence="4" id="KW-1185">Reference proteome</keyword>
<dbReference type="Gene3D" id="2.60.40.3010">
    <property type="match status" value="1"/>
</dbReference>
<dbReference type="STRING" id="493475.GARC_1208"/>
<gene>
    <name evidence="3" type="ORF">GARC_1208</name>
</gene>
<sequence length="551" mass="59046">MLGCSGSALDSDNDTPTPNVLVNAGADQSIAEQTTVTLSAQATGKTDTLTYTWRVTPNITITQNDNSVGTATFTAPVTTNILTYTFTVDVTDGNGNTGEDSVVYQVNPVNIPPYADIQVTQFEGLDHNQFPAGYRVILNASASTDTDSTDTDNPIAAYLWQQTAGESVLTGISLQGDSLAFTTPILGGANSVTIAMTVTDQEGAESIETVTLNILSSADTLPEVDAGISHQVFSGESINLNGIASTPVAASEPLFVTWLNDFEKDPQIENLNALKTVAIAPAVTDTETVTFTLRVEDAQGNSVDDSLTVTIKPLPIQALNDTGVILQASDSQIFSTYQTDYPGQDGQRGQDIIYANGLSEKAGRGEQGFDFTRLDAIGDEVDDETSAWNCVRDNITGLIWESKSAAFNTTLHSSSHSYSWYQSDDEGSFDGDQNGINTSCSITNCNTEEYIAEVNSQGLCNFRDWRLPTHNELLSILHLGRAAAPMIDANYFPSTTASLTAPVWYWTQDASADGFNNEQAQNAWAIDFATGNDNFLNKSTAGRVRLVRAGR</sequence>
<organism evidence="3 4">
    <name type="scientific">Paraglaciecola arctica BSs20135</name>
    <dbReference type="NCBI Taxonomy" id="493475"/>
    <lineage>
        <taxon>Bacteria</taxon>
        <taxon>Pseudomonadati</taxon>
        <taxon>Pseudomonadota</taxon>
        <taxon>Gammaproteobacteria</taxon>
        <taxon>Alteromonadales</taxon>
        <taxon>Alteromonadaceae</taxon>
        <taxon>Paraglaciecola</taxon>
    </lineage>
</organism>
<feature type="compositionally biased region" description="Polar residues" evidence="1">
    <location>
        <begin position="8"/>
        <end position="20"/>
    </location>
</feature>
<evidence type="ECO:0000259" key="2">
    <source>
        <dbReference type="Pfam" id="PF07603"/>
    </source>
</evidence>
<protein>
    <recommendedName>
        <fullName evidence="2">Lcl C-terminal domain-containing protein</fullName>
    </recommendedName>
</protein>
<feature type="region of interest" description="Disordered" evidence="1">
    <location>
        <begin position="1"/>
        <end position="21"/>
    </location>
</feature>
<dbReference type="Pfam" id="PF07603">
    <property type="entry name" value="Lcl_C"/>
    <property type="match status" value="1"/>
</dbReference>
<reference evidence="3 4" key="1">
    <citation type="journal article" date="2017" name="Antonie Van Leeuwenhoek">
        <title>Rhizobium rhizosphaerae sp. nov., a novel species isolated from rice rhizosphere.</title>
        <authorList>
            <person name="Zhao J.J."/>
            <person name="Zhang J."/>
            <person name="Zhang R.J."/>
            <person name="Zhang C.W."/>
            <person name="Yin H.Q."/>
            <person name="Zhang X.X."/>
        </authorList>
    </citation>
    <scope>NUCLEOTIDE SEQUENCE [LARGE SCALE GENOMIC DNA]</scope>
    <source>
        <strain evidence="3 4">BSs20135</strain>
    </source>
</reference>
<dbReference type="Pfam" id="PF22352">
    <property type="entry name" value="K319L-like_PKD"/>
    <property type="match status" value="1"/>
</dbReference>
<dbReference type="Proteomes" id="UP000006327">
    <property type="component" value="Unassembled WGS sequence"/>
</dbReference>
<dbReference type="eggNOG" id="COG5184">
    <property type="taxonomic scope" value="Bacteria"/>
</dbReference>
<accession>K6YNG9</accession>
<feature type="domain" description="Lcl C-terminal" evidence="2">
    <location>
        <begin position="390"/>
        <end position="548"/>
    </location>
</feature>
<dbReference type="eggNOG" id="COG5492">
    <property type="taxonomic scope" value="Bacteria"/>
</dbReference>
<dbReference type="AlphaFoldDB" id="K6YNG9"/>
<comment type="caution">
    <text evidence="3">The sequence shown here is derived from an EMBL/GenBank/DDBJ whole genome shotgun (WGS) entry which is preliminary data.</text>
</comment>
<evidence type="ECO:0000313" key="4">
    <source>
        <dbReference type="Proteomes" id="UP000006327"/>
    </source>
</evidence>
<dbReference type="InterPro" id="IPR011460">
    <property type="entry name" value="Lcl_C"/>
</dbReference>
<evidence type="ECO:0000313" key="3">
    <source>
        <dbReference type="EMBL" id="GAC18188.1"/>
    </source>
</evidence>
<dbReference type="InterPro" id="IPR013783">
    <property type="entry name" value="Ig-like_fold"/>
</dbReference>
<proteinExistence type="predicted"/>
<evidence type="ECO:0000256" key="1">
    <source>
        <dbReference type="SAM" id="MobiDB-lite"/>
    </source>
</evidence>
<dbReference type="Gene3D" id="2.60.40.10">
    <property type="entry name" value="Immunoglobulins"/>
    <property type="match status" value="2"/>
</dbReference>
<dbReference type="EMBL" id="BAEO01000014">
    <property type="protein sequence ID" value="GAC18188.1"/>
    <property type="molecule type" value="Genomic_DNA"/>
</dbReference>